<dbReference type="Pfam" id="PF00271">
    <property type="entry name" value="Helicase_C"/>
    <property type="match status" value="1"/>
</dbReference>
<keyword evidence="3" id="KW-0067">ATP-binding</keyword>
<dbReference type="SMART" id="SM00490">
    <property type="entry name" value="HELICc"/>
    <property type="match status" value="1"/>
</dbReference>
<reference evidence="10" key="1">
    <citation type="submission" date="2013-01" db="EMBL/GenBank/DDBJ databases">
        <title>Draft Genome Sequence of a Mulberry Tree, Morus notabilis C.K. Schneid.</title>
        <authorList>
            <person name="He N."/>
            <person name="Zhao S."/>
        </authorList>
    </citation>
    <scope>NUCLEOTIDE SEQUENCE</scope>
</reference>
<sequence length="941" mass="105578">MTNTLEALSILMVNDRKLGRDNRKLGRNHNQNLLLLTSLSFSLYALPSCLRLISLFSLPPAPSSTVASALLIANLSGYQCREIAVVVPSSSDFLLSPSEIPLARRRFDAESLTGDDIDAVVQMLNEEVQSRGRNSSGLLTLPLYSGLPRAEQELVFTSTPTGKRKVVISTNVAETSLTLEGIVYVVDSGFSKQRFYDPISDIENLVVAPISKASARQRAASPSPKNMVRALEILYSLGVLDDNAKLTSPAGFQVAQIPLDPMISKIILSSSQHGCSEEIITITAILSIQYGAVPGLPRGRTGATPGLYRGFPGTVPGLPGAVRGPPRALVCDVESLLGIDFIGLTRTEQGIEGDHVTFLNVYKGFFQSDEIERLRRGNNGDLTCLLVFGENRKQLSDKKEILVMVTPELSVVSPELAVVDHKNGKSFKRVCHFLRAMATEDDSIDQAVAARRERLKALKAAQELLNTPDEDSVQVEDKKNNDNDSREETNPNMKFRNYVPHDEHLQEGKVAPPVVPKFEDPVAAMPPPSEKEEDPFVNIAPKKPNWDLRRDVQKKFDKLERRTHKAIYKLMDELGRFARRPENPSEVSSHTSSPPSTPASLAVANPFAMAQNEEVQQKTLNDYLHPTRTATPSCIMFPPNMPNLDFNPGMIQLLPTFHGLESENPYVHIREFEEVVATFHNRAEAADSVRLKFFPFSLKDKAKSWLYSLRPRSIGTWEEITTAFFNKYFPHHKTNGLKRQISTFTQKDNETLYQVWERFKDLLNQCPHHSYESWRLDPEEAFEYLNELAEKAHTWTGPSVTDNTNRSRPAGIYQLREEDNLKAQIESLTRQIETLKTKEGRGIHMVARAELQEPCFVCGGVEHLAKDCPAYNEMRGVYDKQCNALGSYYKPFSNRYNPGWRNHPNFSWRDSNQAQPSGGQWRTEQQPQPPKAYSAPQYNSQ</sequence>
<dbReference type="InterPro" id="IPR007502">
    <property type="entry name" value="Helicase-assoc_dom"/>
</dbReference>
<dbReference type="Pfam" id="PF03732">
    <property type="entry name" value="Retrotrans_gag"/>
    <property type="match status" value="1"/>
</dbReference>
<accession>W9RHP0</accession>
<dbReference type="GO" id="GO:0003724">
    <property type="term" value="F:RNA helicase activity"/>
    <property type="evidence" value="ECO:0007669"/>
    <property type="project" value="UniProtKB-EC"/>
</dbReference>
<evidence type="ECO:0000256" key="2">
    <source>
        <dbReference type="ARBA" id="ARBA00022741"/>
    </source>
</evidence>
<comment type="catalytic activity">
    <reaction evidence="4">
        <text>ATP + H2O = ADP + phosphate + H(+)</text>
        <dbReference type="Rhea" id="RHEA:13065"/>
        <dbReference type="ChEBI" id="CHEBI:15377"/>
        <dbReference type="ChEBI" id="CHEBI:15378"/>
        <dbReference type="ChEBI" id="CHEBI:30616"/>
        <dbReference type="ChEBI" id="CHEBI:43474"/>
        <dbReference type="ChEBI" id="CHEBI:456216"/>
        <dbReference type="EC" id="3.6.4.13"/>
    </reaction>
</comment>
<dbReference type="EC" id="3.6.4.13" evidence="1"/>
<dbReference type="InterPro" id="IPR048333">
    <property type="entry name" value="HA2_WH"/>
</dbReference>
<feature type="compositionally biased region" description="Low complexity" evidence="6">
    <location>
        <begin position="584"/>
        <end position="600"/>
    </location>
</feature>
<evidence type="ECO:0000313" key="10">
    <source>
        <dbReference type="Proteomes" id="UP000030645"/>
    </source>
</evidence>
<dbReference type="GO" id="GO:0008270">
    <property type="term" value="F:zinc ion binding"/>
    <property type="evidence" value="ECO:0007669"/>
    <property type="project" value="UniProtKB-KW"/>
</dbReference>
<feature type="region of interest" description="Disordered" evidence="6">
    <location>
        <begin position="580"/>
        <end position="600"/>
    </location>
</feature>
<dbReference type="InterPro" id="IPR001650">
    <property type="entry name" value="Helicase_C-like"/>
</dbReference>
<feature type="region of interest" description="Disordered" evidence="6">
    <location>
        <begin position="465"/>
        <end position="493"/>
    </location>
</feature>
<proteinExistence type="predicted"/>
<keyword evidence="10" id="KW-1185">Reference proteome</keyword>
<dbReference type="SMART" id="SM00847">
    <property type="entry name" value="HA2"/>
    <property type="match status" value="1"/>
</dbReference>
<dbReference type="Pfam" id="PF04408">
    <property type="entry name" value="WHD_HA2"/>
    <property type="match status" value="1"/>
</dbReference>
<keyword evidence="5" id="KW-0862">Zinc</keyword>
<dbReference type="SMART" id="SM00343">
    <property type="entry name" value="ZnF_C2HC"/>
    <property type="match status" value="1"/>
</dbReference>
<dbReference type="InterPro" id="IPR013169">
    <property type="entry name" value="mRNA_splic_Cwf18-like"/>
</dbReference>
<dbReference type="GO" id="GO:0003723">
    <property type="term" value="F:RNA binding"/>
    <property type="evidence" value="ECO:0007669"/>
    <property type="project" value="TreeGrafter"/>
</dbReference>
<dbReference type="CDD" id="cd18791">
    <property type="entry name" value="SF2_C_RHA"/>
    <property type="match status" value="1"/>
</dbReference>
<keyword evidence="5" id="KW-0479">Metal-binding</keyword>
<keyword evidence="9" id="KW-0378">Hydrolase</keyword>
<dbReference type="PROSITE" id="PS51194">
    <property type="entry name" value="HELICASE_CTER"/>
    <property type="match status" value="1"/>
</dbReference>
<feature type="compositionally biased region" description="Polar residues" evidence="6">
    <location>
        <begin position="904"/>
        <end position="926"/>
    </location>
</feature>
<evidence type="ECO:0000259" key="7">
    <source>
        <dbReference type="PROSITE" id="PS50158"/>
    </source>
</evidence>
<evidence type="ECO:0000313" key="9">
    <source>
        <dbReference type="EMBL" id="EXB92318.1"/>
    </source>
</evidence>
<dbReference type="Proteomes" id="UP000030645">
    <property type="component" value="Unassembled WGS sequence"/>
</dbReference>
<organism evidence="9 10">
    <name type="scientific">Morus notabilis</name>
    <dbReference type="NCBI Taxonomy" id="981085"/>
    <lineage>
        <taxon>Eukaryota</taxon>
        <taxon>Viridiplantae</taxon>
        <taxon>Streptophyta</taxon>
        <taxon>Embryophyta</taxon>
        <taxon>Tracheophyta</taxon>
        <taxon>Spermatophyta</taxon>
        <taxon>Magnoliopsida</taxon>
        <taxon>eudicotyledons</taxon>
        <taxon>Gunneridae</taxon>
        <taxon>Pentapetalae</taxon>
        <taxon>rosids</taxon>
        <taxon>fabids</taxon>
        <taxon>Rosales</taxon>
        <taxon>Moraceae</taxon>
        <taxon>Moreae</taxon>
        <taxon>Morus</taxon>
    </lineage>
</organism>
<dbReference type="Pfam" id="PF21010">
    <property type="entry name" value="HA2_C"/>
    <property type="match status" value="1"/>
</dbReference>
<dbReference type="Pfam" id="PF00098">
    <property type="entry name" value="zf-CCHC"/>
    <property type="match status" value="1"/>
</dbReference>
<protein>
    <recommendedName>
        <fullName evidence="1">RNA helicase</fullName>
        <ecNumber evidence="1">3.6.4.13</ecNumber>
    </recommendedName>
</protein>
<dbReference type="EMBL" id="KE345059">
    <property type="protein sequence ID" value="EXB92318.1"/>
    <property type="molecule type" value="Genomic_DNA"/>
</dbReference>
<feature type="compositionally biased region" description="Basic and acidic residues" evidence="6">
    <location>
        <begin position="475"/>
        <end position="489"/>
    </location>
</feature>
<evidence type="ECO:0000256" key="5">
    <source>
        <dbReference type="PROSITE-ProRule" id="PRU00047"/>
    </source>
</evidence>
<dbReference type="eggNOG" id="KOG3407">
    <property type="taxonomic scope" value="Eukaryota"/>
</dbReference>
<dbReference type="PANTHER" id="PTHR18934">
    <property type="entry name" value="ATP-DEPENDENT RNA HELICASE"/>
    <property type="match status" value="1"/>
</dbReference>
<evidence type="ECO:0000256" key="3">
    <source>
        <dbReference type="ARBA" id="ARBA00022840"/>
    </source>
</evidence>
<gene>
    <name evidence="9" type="ORF">L484_004638</name>
</gene>
<dbReference type="Gene3D" id="3.40.50.300">
    <property type="entry name" value="P-loop containing nucleotide triphosphate hydrolases"/>
    <property type="match status" value="1"/>
</dbReference>
<keyword evidence="5" id="KW-0863">Zinc-finger</keyword>
<keyword evidence="2" id="KW-0547">Nucleotide-binding</keyword>
<dbReference type="AlphaFoldDB" id="W9RHP0"/>
<dbReference type="InterPro" id="IPR001878">
    <property type="entry name" value="Znf_CCHC"/>
</dbReference>
<dbReference type="Pfam" id="PF08315">
    <property type="entry name" value="cwf18"/>
    <property type="match status" value="1"/>
</dbReference>
<dbReference type="Gene3D" id="1.20.120.1080">
    <property type="match status" value="1"/>
</dbReference>
<keyword evidence="9" id="KW-0347">Helicase</keyword>
<dbReference type="InterPro" id="IPR027417">
    <property type="entry name" value="P-loop_NTPase"/>
</dbReference>
<feature type="domain" description="Helicase C-terminal" evidence="8">
    <location>
        <begin position="79"/>
        <end position="263"/>
    </location>
</feature>
<dbReference type="eggNOG" id="KOG0922">
    <property type="taxonomic scope" value="Eukaryota"/>
</dbReference>
<dbReference type="eggNOG" id="KOG0017">
    <property type="taxonomic scope" value="Eukaryota"/>
</dbReference>
<dbReference type="STRING" id="981085.W9RHP0"/>
<dbReference type="InterPro" id="IPR005162">
    <property type="entry name" value="Retrotrans_gag_dom"/>
</dbReference>
<feature type="region of interest" description="Disordered" evidence="6">
    <location>
        <begin position="903"/>
        <end position="941"/>
    </location>
</feature>
<evidence type="ECO:0000256" key="1">
    <source>
        <dbReference type="ARBA" id="ARBA00012552"/>
    </source>
</evidence>
<evidence type="ECO:0000259" key="8">
    <source>
        <dbReference type="PROSITE" id="PS51194"/>
    </source>
</evidence>
<feature type="domain" description="CCHC-type" evidence="7">
    <location>
        <begin position="855"/>
        <end position="869"/>
    </location>
</feature>
<evidence type="ECO:0000256" key="4">
    <source>
        <dbReference type="ARBA" id="ARBA00047984"/>
    </source>
</evidence>
<dbReference type="PANTHER" id="PTHR18934:SF136">
    <property type="entry name" value="ATP-DEPENDENT RNA HELICASE DHX35-RELATED"/>
    <property type="match status" value="1"/>
</dbReference>
<dbReference type="GO" id="GO:0005524">
    <property type="term" value="F:ATP binding"/>
    <property type="evidence" value="ECO:0007669"/>
    <property type="project" value="UniProtKB-KW"/>
</dbReference>
<name>W9RHP0_9ROSA</name>
<dbReference type="SUPFAM" id="SSF52540">
    <property type="entry name" value="P-loop containing nucleoside triphosphate hydrolases"/>
    <property type="match status" value="1"/>
</dbReference>
<dbReference type="PROSITE" id="PS50158">
    <property type="entry name" value="ZF_CCHC"/>
    <property type="match status" value="1"/>
</dbReference>
<evidence type="ECO:0000256" key="6">
    <source>
        <dbReference type="SAM" id="MobiDB-lite"/>
    </source>
</evidence>